<evidence type="ECO:0008006" key="3">
    <source>
        <dbReference type="Google" id="ProtNLM"/>
    </source>
</evidence>
<protein>
    <recommendedName>
        <fullName evidence="3">Nudix hydrolase domain-containing protein</fullName>
    </recommendedName>
</protein>
<dbReference type="Gene3D" id="3.90.79.10">
    <property type="entry name" value="Nucleoside Triphosphate Pyrophosphohydrolase"/>
    <property type="match status" value="1"/>
</dbReference>
<proteinExistence type="predicted"/>
<sequence length="196" mass="21445">MPRMDILDCSRSDLLSWTDLRAQIPCPKIMVGAAIVRRGPSGAEILILKNKPGRDNDNLHEIPGGEMKDTDPTVRDAIIRTVAESVSLQVIDVWNCLPPILDIQEETVEDSSAKGKETVENAVAGPSSQAAQAAQRVVIRRPVVHFNFVVIARGDGAGFQVNVEEHEMGIWVDAEKSADIEIKDAMRDVVKTAVRL</sequence>
<dbReference type="EMBL" id="MLGG01000090">
    <property type="protein sequence ID" value="KAK1445548.1"/>
    <property type="molecule type" value="Genomic_DNA"/>
</dbReference>
<dbReference type="Proteomes" id="UP001239795">
    <property type="component" value="Unassembled WGS sequence"/>
</dbReference>
<evidence type="ECO:0000313" key="2">
    <source>
        <dbReference type="Proteomes" id="UP001239795"/>
    </source>
</evidence>
<keyword evidence="2" id="KW-1185">Reference proteome</keyword>
<accession>A0AAI9TU59</accession>
<dbReference type="AlphaFoldDB" id="A0AAI9TU59"/>
<dbReference type="SUPFAM" id="SSF55811">
    <property type="entry name" value="Nudix"/>
    <property type="match status" value="1"/>
</dbReference>
<gene>
    <name evidence="1" type="ORF">CMEL01_09791</name>
</gene>
<reference evidence="1 2" key="1">
    <citation type="submission" date="2016-10" db="EMBL/GenBank/DDBJ databases">
        <title>The genome sequence of Colletotrichum fioriniae PJ7.</title>
        <authorList>
            <person name="Baroncelli R."/>
        </authorList>
    </citation>
    <scope>NUCLEOTIDE SEQUENCE [LARGE SCALE GENOMIC DNA]</scope>
    <source>
        <strain evidence="1">Col 31</strain>
    </source>
</reference>
<organism evidence="1 2">
    <name type="scientific">Colletotrichum melonis</name>
    <dbReference type="NCBI Taxonomy" id="1209925"/>
    <lineage>
        <taxon>Eukaryota</taxon>
        <taxon>Fungi</taxon>
        <taxon>Dikarya</taxon>
        <taxon>Ascomycota</taxon>
        <taxon>Pezizomycotina</taxon>
        <taxon>Sordariomycetes</taxon>
        <taxon>Hypocreomycetidae</taxon>
        <taxon>Glomerellales</taxon>
        <taxon>Glomerellaceae</taxon>
        <taxon>Colletotrichum</taxon>
        <taxon>Colletotrichum acutatum species complex</taxon>
    </lineage>
</organism>
<evidence type="ECO:0000313" key="1">
    <source>
        <dbReference type="EMBL" id="KAK1445548.1"/>
    </source>
</evidence>
<comment type="caution">
    <text evidence="1">The sequence shown here is derived from an EMBL/GenBank/DDBJ whole genome shotgun (WGS) entry which is preliminary data.</text>
</comment>
<name>A0AAI9TU59_9PEZI</name>
<dbReference type="InterPro" id="IPR015797">
    <property type="entry name" value="NUDIX_hydrolase-like_dom_sf"/>
</dbReference>